<feature type="repeat" description="ANK" evidence="4">
    <location>
        <begin position="315"/>
        <end position="347"/>
    </location>
</feature>
<dbReference type="SUPFAM" id="SSF54791">
    <property type="entry name" value="Eukaryotic type KH-domain (KH-domain type I)"/>
    <property type="match status" value="1"/>
</dbReference>
<feature type="compositionally biased region" description="Low complexity" evidence="6">
    <location>
        <begin position="1319"/>
        <end position="1346"/>
    </location>
</feature>
<protein>
    <submittedName>
        <fullName evidence="8">Ankyrin repeat and KH domain containing 1</fullName>
    </submittedName>
</protein>
<name>A0A8C7D0R1_ONCKI</name>
<evidence type="ECO:0000256" key="1">
    <source>
        <dbReference type="ARBA" id="ARBA00022737"/>
    </source>
</evidence>
<feature type="region of interest" description="Disordered" evidence="6">
    <location>
        <begin position="1599"/>
        <end position="1667"/>
    </location>
</feature>
<dbReference type="FunFam" id="1.25.40.20:FF:000080">
    <property type="entry name" value="ankyrin repeat domain-containing protein 17 isoform X3"/>
    <property type="match status" value="1"/>
</dbReference>
<keyword evidence="3" id="KW-0175">Coiled coil</keyword>
<feature type="repeat" description="ANK" evidence="4">
    <location>
        <begin position="824"/>
        <end position="856"/>
    </location>
</feature>
<feature type="repeat" description="ANK" evidence="4">
    <location>
        <begin position="857"/>
        <end position="889"/>
    </location>
</feature>
<feature type="repeat" description="ANK" evidence="4">
    <location>
        <begin position="1027"/>
        <end position="1059"/>
    </location>
</feature>
<feature type="repeat" description="ANK" evidence="4">
    <location>
        <begin position="415"/>
        <end position="447"/>
    </location>
</feature>
<dbReference type="PROSITE" id="PS50088">
    <property type="entry name" value="ANK_REPEAT"/>
    <property type="match status" value="17"/>
</dbReference>
<dbReference type="GO" id="GO:0045087">
    <property type="term" value="P:innate immune response"/>
    <property type="evidence" value="ECO:0007669"/>
    <property type="project" value="TreeGrafter"/>
</dbReference>
<dbReference type="PROSITE" id="PS50084">
    <property type="entry name" value="KH_TYPE_1"/>
    <property type="match status" value="1"/>
</dbReference>
<sequence>MLTDGFEDEIDSVTPRSSGMGLGTTPGARLRGLGIGVGGKKVRLFGEAGGPAADRLDFKLAAAAVLSSGPGSGSDDEVSEVESFILDQEDLDNPMLKTASELLLSSAAEGADLRTVDPETQARLEALLEAAGIGKLSTADGKAFADPEVLRRLTSSVSCALDEAAAALTRMRAENTLNTSQADNRSLAEACSDGDVNAVRKLLDEGRSVNEHTEEGESLLCLACSAGYYELAQVLLAMHANVEDRGIKGDITPLMAAASGGYVDIVKLLLVHGADVNAQSSTGNTALTYACAGGFLDVVKVLLKEGANIEDHNENGHTPLMEAASAGHVEVARVLLEYGAGINTHSNEFKESALTLACYKGHLDMVRFLLEAGADQEHKTDEMHTALMEACMDGHVEVARLLLDSGAQVNMPADSFESPLTLAACGGHVELAALLIERGANLEEVNDEGYTPLMEAAREGHEEMVALLLAQGANVHATTATGDTALTYACENGHTDVADVLLQTGADLVRPLPNPLSCPHLWGISSCQYIAFLHELFTRSCVSVCPRDSLLFVLQEHESEGGRTPLMKAARAGHLCTVQFLISKGANVNRATANNDHTVVSLSCAGGHLAVVELLLAHGADPTHRLKDGSTMLIEAAKGGHTIVVSYLLDYPNNILSVPTPDMSQLTPTSHDTSQAPRVPFQALAMVVPPQEPDRVPSNITTPPPVITKSAVSSRVPMLNTTTSPTPTAQTPIDAESPPSMLPLYPSVDIDAHTESNHDTALTLACAGGHEELVSVLIARGANIEHRDKKGFTPLILSATAGHVGVVEILLDKGGDIEAQSERTKDTPLSLACSGGRQEVVELLLLRGANKEHRNVSDYTPLSLAASGGYVNIIKILLNAGAEINSRTGSKLGISPLMLAAMNGHVPAVKLLLDMGSDINAQIETNRNTALTLACFQGRAEVVSLLLDRKAYVEHRAKTGLTPLMEAASGGYAEVGRVLLDKSADVNAPPVPSSRDTALTIAADKGHYKFCELLINRGAHIDVRNKKGNTPLWLAANGGHFDVVQLLVQAGADVDAADNRKITPLMAAFRKGHVKVVQYLVKEVNQFPSDIECMRYIATIADKDLLKKCHQCMETIVKAKDQQAAEANKNASILLKELDLEKSREESKKQALAAKREKRKEKRKKKKEEQKRKLEEEEAKVKEEDLELQDQDQDSSEDGDVPIDPPSATTTTTIGISATSSTFTNAFGKKRANVTTTPSTNRKNKKNKTKDSPSEPIILQDPQVALAQQKANKNKIHGEPRGGGVPGGSDSDNLDSTDCNSESSSGGKSQELNYLPDLPSSSSSCSSSSAPSVVSQQPQPVPEKSSLPSSFRTISLPVISPVSKMNLTSPKRGQKREEGWKEVVRSKLQMGLDMYWLKQGGTWCVTDGRSKKLSVPASVVSRIMGRGGCNITAIQDVTGAHIDVDKQKDKNGERMITIRGGTESTRHAVQLISALIQDPAKELEDLIPRNHIRAPGTSTKIGSTYTTSTGATNTTAAGSKGLASVLPSSAVSFQSSSVSQQGGKMGKNLSPGVRPPFVSLPLAYSNPHLALLAAQTMHHIRHPRLPMAQFGGTFSPSPNTWGPFPVRPISPASTNSSPKHNGTTAPRPLPASTAHPEYTAPTFIAGPAATASPSRSAPSGTPMPSSVRKQIFSGESKTASMAVVTSTLSGAPATQVGTAPPTTPSTPPSPPAPIAPPAQQLPISKLEPAGCATPGKEKSPPDSAAPVQGGASEGSNSTGPMHFTAPTAPPPLPSQQPDSRQQQLSLPSSSSTEPSLRAAQPPCSLLPTSRSAPAGGSTVTHTSSTLPHYASPAPSRMQPSAQFYPMAAGASLQEHQSVFVPSGHASQGMATPSMQQQMSSNMGMMNGSQMHIHGGKAQQLPPNYGPTALFNHFSSMFDSNQVGNNQVWGACHLPARTPPEQPYTAPPAYIGGMGQMENVVPPPDGSKAPGYRCNTQRIVTRMHPMDPSGNSISSSAALTSFATSISCSPVYLQGPASVGTPSFSRQHFSPHPWSASTSCESPVPSVSSGGSSPLCASMVTPALIQAKPSSNSQQDRKVPPPIGTERLARIRQTGSVNHAMLTASYTPPVGQGGIWSFGVGSASEVMSGWSQPLMGGHVMHQQMQEQSAFSQHQAMERDDTGIVNPSNTFHQPMPTNFMDFPKGLPISMYGGTMIPPHPPMGEAPGGPVYNGLHNADPAWNPIMKVVSNSADNSDPQQVWPGTWAPHVGNVHLNHVN</sequence>
<feature type="repeat" description="ANK" evidence="4">
    <location>
        <begin position="561"/>
        <end position="593"/>
    </location>
</feature>
<feature type="compositionally biased region" description="Acidic residues" evidence="6">
    <location>
        <begin position="1184"/>
        <end position="1201"/>
    </location>
</feature>
<feature type="compositionally biased region" description="Polar residues" evidence="6">
    <location>
        <begin position="1611"/>
        <end position="1624"/>
    </location>
</feature>
<evidence type="ECO:0000256" key="3">
    <source>
        <dbReference type="ARBA" id="ARBA00023054"/>
    </source>
</evidence>
<evidence type="ECO:0000256" key="6">
    <source>
        <dbReference type="SAM" id="MobiDB-lite"/>
    </source>
</evidence>
<dbReference type="SUPFAM" id="SSF48403">
    <property type="entry name" value="Ankyrin repeat"/>
    <property type="match status" value="3"/>
</dbReference>
<evidence type="ECO:0000256" key="2">
    <source>
        <dbReference type="ARBA" id="ARBA00023043"/>
    </source>
</evidence>
<feature type="repeat" description="ANK" evidence="4">
    <location>
        <begin position="994"/>
        <end position="1026"/>
    </location>
</feature>
<accession>A0A8C7D0R1</accession>
<dbReference type="InterPro" id="IPR036612">
    <property type="entry name" value="KH_dom_type_1_sf"/>
</dbReference>
<gene>
    <name evidence="8" type="primary">ANKHD1</name>
</gene>
<dbReference type="InterPro" id="IPR051631">
    <property type="entry name" value="Ankyrin-KH/SAM_domain"/>
</dbReference>
<dbReference type="GO" id="GO:0003723">
    <property type="term" value="F:RNA binding"/>
    <property type="evidence" value="ECO:0007669"/>
    <property type="project" value="UniProtKB-UniRule"/>
</dbReference>
<dbReference type="GO" id="GO:0005737">
    <property type="term" value="C:cytoplasm"/>
    <property type="evidence" value="ECO:0007669"/>
    <property type="project" value="TreeGrafter"/>
</dbReference>
<dbReference type="InterPro" id="IPR047374">
    <property type="entry name" value="KH-I_ANKHD1"/>
</dbReference>
<feature type="region of interest" description="Disordered" evidence="6">
    <location>
        <begin position="1690"/>
        <end position="1837"/>
    </location>
</feature>
<dbReference type="Pfam" id="PF00023">
    <property type="entry name" value="Ank"/>
    <property type="match status" value="1"/>
</dbReference>
<keyword evidence="2 4" id="KW-0040">ANK repeat</keyword>
<feature type="repeat" description="ANK" evidence="4">
    <location>
        <begin position="349"/>
        <end position="381"/>
    </location>
</feature>
<evidence type="ECO:0000259" key="7">
    <source>
        <dbReference type="SMART" id="SM00322"/>
    </source>
</evidence>
<dbReference type="Proteomes" id="UP000694557">
    <property type="component" value="Unassembled WGS sequence"/>
</dbReference>
<feature type="repeat" description="ANK" evidence="4">
    <location>
        <begin position="757"/>
        <end position="789"/>
    </location>
</feature>
<evidence type="ECO:0000256" key="5">
    <source>
        <dbReference type="PROSITE-ProRule" id="PRU00117"/>
    </source>
</evidence>
<dbReference type="Pfam" id="PF12796">
    <property type="entry name" value="Ank_2"/>
    <property type="match status" value="8"/>
</dbReference>
<dbReference type="InterPro" id="IPR002110">
    <property type="entry name" value="Ankyrin_rpt"/>
</dbReference>
<dbReference type="Ensembl" id="ENSOKIT00005013259.1">
    <property type="protein sequence ID" value="ENSOKIP00005012426.1"/>
    <property type="gene ID" value="ENSOKIG00005003421.1"/>
</dbReference>
<dbReference type="Gene3D" id="3.30.1370.10">
    <property type="entry name" value="K Homology domain, type 1"/>
    <property type="match status" value="1"/>
</dbReference>
<feature type="compositionally biased region" description="Pro residues" evidence="6">
    <location>
        <begin position="1701"/>
        <end position="1716"/>
    </location>
</feature>
<dbReference type="PANTHER" id="PTHR23206">
    <property type="entry name" value="MASK PROTEIN"/>
    <property type="match status" value="1"/>
</dbReference>
<dbReference type="FunFam" id="1.25.40.20:FF:000156">
    <property type="entry name" value="ankyrin repeat and KH domain-containing protein 1-like isoform X6"/>
    <property type="match status" value="1"/>
</dbReference>
<feature type="compositionally biased region" description="Basic and acidic residues" evidence="6">
    <location>
        <begin position="1167"/>
        <end position="1183"/>
    </location>
</feature>
<feature type="repeat" description="ANK" evidence="4">
    <location>
        <begin position="448"/>
        <end position="480"/>
    </location>
</feature>
<dbReference type="SMART" id="SM00248">
    <property type="entry name" value="ANK"/>
    <property type="match status" value="23"/>
</dbReference>
<feature type="compositionally biased region" description="Acidic residues" evidence="6">
    <location>
        <begin position="1"/>
        <end position="11"/>
    </location>
</feature>
<dbReference type="PANTHER" id="PTHR23206:SF8">
    <property type="entry name" value="ANKYRIN REPEAT AND KH DOMAIN-CONTAINING 1"/>
    <property type="match status" value="1"/>
</dbReference>
<dbReference type="Pfam" id="PF00013">
    <property type="entry name" value="KH_1"/>
    <property type="match status" value="1"/>
</dbReference>
<keyword evidence="9" id="KW-1185">Reference proteome</keyword>
<dbReference type="PROSITE" id="PS50297">
    <property type="entry name" value="ANK_REP_REGION"/>
    <property type="match status" value="17"/>
</dbReference>
<dbReference type="InterPro" id="IPR004088">
    <property type="entry name" value="KH_dom_type_1"/>
</dbReference>
<feature type="compositionally biased region" description="Low complexity" evidence="6">
    <location>
        <begin position="1645"/>
        <end position="1662"/>
    </location>
</feature>
<proteinExistence type="predicted"/>
<reference evidence="8" key="1">
    <citation type="submission" date="2025-08" db="UniProtKB">
        <authorList>
            <consortium name="Ensembl"/>
        </authorList>
    </citation>
    <scope>IDENTIFICATION</scope>
</reference>
<dbReference type="Gene3D" id="1.25.40.20">
    <property type="entry name" value="Ankyrin repeat-containing domain"/>
    <property type="match status" value="7"/>
</dbReference>
<feature type="repeat" description="ANK" evidence="4">
    <location>
        <begin position="892"/>
        <end position="924"/>
    </location>
</feature>
<dbReference type="FunFam" id="1.25.40.20:FF:000068">
    <property type="entry name" value="ankyrin repeat domain-containing protein 17 isoform X5"/>
    <property type="match status" value="1"/>
</dbReference>
<feature type="repeat" description="ANK" evidence="4">
    <location>
        <begin position="790"/>
        <end position="822"/>
    </location>
</feature>
<evidence type="ECO:0000313" key="9">
    <source>
        <dbReference type="Proteomes" id="UP000694557"/>
    </source>
</evidence>
<dbReference type="FunFam" id="1.25.40.20:FF:000012">
    <property type="entry name" value="ankyrin repeat domain-containing protein 17 isoform X1"/>
    <property type="match status" value="1"/>
</dbReference>
<feature type="compositionally biased region" description="Low complexity" evidence="6">
    <location>
        <begin position="1207"/>
        <end position="1224"/>
    </location>
</feature>
<dbReference type="InterPro" id="IPR004087">
    <property type="entry name" value="KH_dom"/>
</dbReference>
<evidence type="ECO:0000313" key="8">
    <source>
        <dbReference type="Ensembl" id="ENSOKIP00005012426.1"/>
    </source>
</evidence>
<feature type="compositionally biased region" description="Polar residues" evidence="6">
    <location>
        <begin position="1290"/>
        <end position="1312"/>
    </location>
</feature>
<evidence type="ECO:0000256" key="4">
    <source>
        <dbReference type="PROSITE-ProRule" id="PRU00023"/>
    </source>
</evidence>
<feature type="compositionally biased region" description="Low complexity" evidence="6">
    <location>
        <begin position="1775"/>
        <end position="1799"/>
    </location>
</feature>
<feature type="region of interest" description="Disordered" evidence="6">
    <location>
        <begin position="1"/>
        <end position="25"/>
    </location>
</feature>
<feature type="repeat" description="ANK" evidence="4">
    <location>
        <begin position="382"/>
        <end position="414"/>
    </location>
</feature>
<dbReference type="FunFam" id="1.25.40.20:FF:000114">
    <property type="entry name" value="ankyrin repeat and KH domain-containing protein 1 isoform X2"/>
    <property type="match status" value="1"/>
</dbReference>
<feature type="repeat" description="ANK" evidence="4">
    <location>
        <begin position="959"/>
        <end position="991"/>
    </location>
</feature>
<feature type="repeat" description="ANK" evidence="4">
    <location>
        <begin position="481"/>
        <end position="508"/>
    </location>
</feature>
<keyword evidence="5" id="KW-0694">RNA-binding</keyword>
<dbReference type="FunFam" id="1.25.40.20:FF:000055">
    <property type="entry name" value="ankyrin repeat domain-containing protein 17 isoform X2"/>
    <property type="match status" value="1"/>
</dbReference>
<organism evidence="8 9">
    <name type="scientific">Oncorhynchus kisutch</name>
    <name type="common">Coho salmon</name>
    <name type="synonym">Salmo kisutch</name>
    <dbReference type="NCBI Taxonomy" id="8019"/>
    <lineage>
        <taxon>Eukaryota</taxon>
        <taxon>Metazoa</taxon>
        <taxon>Chordata</taxon>
        <taxon>Craniata</taxon>
        <taxon>Vertebrata</taxon>
        <taxon>Euteleostomi</taxon>
        <taxon>Actinopterygii</taxon>
        <taxon>Neopterygii</taxon>
        <taxon>Teleostei</taxon>
        <taxon>Protacanthopterygii</taxon>
        <taxon>Salmoniformes</taxon>
        <taxon>Salmonidae</taxon>
        <taxon>Salmoninae</taxon>
        <taxon>Oncorhynchus</taxon>
    </lineage>
</organism>
<dbReference type="PRINTS" id="PR01415">
    <property type="entry name" value="ANKYRIN"/>
</dbReference>
<feature type="domain" description="K Homology" evidence="7">
    <location>
        <begin position="1407"/>
        <end position="1477"/>
    </location>
</feature>
<feature type="repeat" description="ANK" evidence="4">
    <location>
        <begin position="249"/>
        <end position="281"/>
    </location>
</feature>
<dbReference type="InterPro" id="IPR036770">
    <property type="entry name" value="Ankyrin_rpt-contain_sf"/>
</dbReference>
<feature type="repeat" description="ANK" evidence="4">
    <location>
        <begin position="282"/>
        <end position="314"/>
    </location>
</feature>
<feature type="compositionally biased region" description="Polar residues" evidence="6">
    <location>
        <begin position="1806"/>
        <end position="1826"/>
    </location>
</feature>
<keyword evidence="1" id="KW-0677">Repeat</keyword>
<dbReference type="GeneTree" id="ENSGT00940000153768"/>
<feature type="region of interest" description="Disordered" evidence="6">
    <location>
        <begin position="1145"/>
        <end position="1349"/>
    </location>
</feature>
<dbReference type="FunFam" id="1.25.40.20:FF:000014">
    <property type="entry name" value="ankyrin repeat domain-containing protein 17 isoform X2"/>
    <property type="match status" value="1"/>
</dbReference>
<dbReference type="SMART" id="SM00322">
    <property type="entry name" value="KH"/>
    <property type="match status" value="1"/>
</dbReference>
<feature type="compositionally biased region" description="Basic residues" evidence="6">
    <location>
        <begin position="1156"/>
        <end position="1166"/>
    </location>
</feature>
<reference evidence="8" key="2">
    <citation type="submission" date="2025-09" db="UniProtKB">
        <authorList>
            <consortium name="Ensembl"/>
        </authorList>
    </citation>
    <scope>IDENTIFICATION</scope>
</reference>
<dbReference type="CDD" id="cd22503">
    <property type="entry name" value="KH-I_ANKHD1"/>
    <property type="match status" value="1"/>
</dbReference>